<dbReference type="Proteomes" id="UP001153636">
    <property type="component" value="Chromosome 9"/>
</dbReference>
<dbReference type="AlphaFoldDB" id="A0A9P0DF17"/>
<evidence type="ECO:0000256" key="5">
    <source>
        <dbReference type="SAM" id="MobiDB-lite"/>
    </source>
</evidence>
<feature type="compositionally biased region" description="Acidic residues" evidence="5">
    <location>
        <begin position="330"/>
        <end position="339"/>
    </location>
</feature>
<dbReference type="SUPFAM" id="SSF48652">
    <property type="entry name" value="Tetraspanin"/>
    <property type="match status" value="1"/>
</dbReference>
<evidence type="ECO:0000256" key="6">
    <source>
        <dbReference type="SAM" id="Phobius"/>
    </source>
</evidence>
<dbReference type="GO" id="GO:0016020">
    <property type="term" value="C:membrane"/>
    <property type="evidence" value="ECO:0007669"/>
    <property type="project" value="UniProtKB-SubCell"/>
</dbReference>
<reference evidence="7" key="1">
    <citation type="submission" date="2022-01" db="EMBL/GenBank/DDBJ databases">
        <authorList>
            <person name="King R."/>
        </authorList>
    </citation>
    <scope>NUCLEOTIDE SEQUENCE</scope>
</reference>
<evidence type="ECO:0000256" key="4">
    <source>
        <dbReference type="ARBA" id="ARBA00023136"/>
    </source>
</evidence>
<keyword evidence="2 6" id="KW-0812">Transmembrane</keyword>
<evidence type="ECO:0000256" key="1">
    <source>
        <dbReference type="ARBA" id="ARBA00004141"/>
    </source>
</evidence>
<dbReference type="InterPro" id="IPR008952">
    <property type="entry name" value="Tetraspanin_EC2_sf"/>
</dbReference>
<evidence type="ECO:0000256" key="2">
    <source>
        <dbReference type="ARBA" id="ARBA00022692"/>
    </source>
</evidence>
<evidence type="ECO:0000256" key="3">
    <source>
        <dbReference type="ARBA" id="ARBA00022989"/>
    </source>
</evidence>
<feature type="transmembrane region" description="Helical" evidence="6">
    <location>
        <begin position="20"/>
        <end position="49"/>
    </location>
</feature>
<name>A0A9P0DF17_9CUCU</name>
<sequence length="403" mass="45634">MTVGMFILSQKKRESLAAVFVFLCVLQVIIGCGMTGSSLYVIIAVAPILHAEKSEVNFVFVVTGLYGTHVIFQWIIGINVSQRCLKQASRKSTSNLFILWTTMGTNTIIQLLILSHFARKMNKYISRSIKQSITNGMNQYLQDITWKEVIDKIQYNNECCGLASYEDWHEIKWLTKYHVDVKSETIKEFRTSPDILTLPVIPWSCCKVDFPMQCLHDPVQQAEYAHIWVDEPNIVTDSLNTKGCLDLIRKPIDGTIKAFVVSSSFMCIFHVVIFIVSRILYTSARNSIFMGDPGGISPGWVFGRGDCGYSGGQSIIEIMETHQGYSTDAETTEDETEEPAENKKQKSSKDSKFLEADETKNNLTIPKDESFVLVQNVNEKRSDNKGSQTEGLIKKQIRNRNYQ</sequence>
<proteinExistence type="predicted"/>
<dbReference type="InterPro" id="IPR018499">
    <property type="entry name" value="Tetraspanin/Peripherin"/>
</dbReference>
<dbReference type="Gene3D" id="1.10.1450.10">
    <property type="entry name" value="Tetraspanin"/>
    <property type="match status" value="1"/>
</dbReference>
<keyword evidence="3 6" id="KW-1133">Transmembrane helix</keyword>
<dbReference type="OrthoDB" id="9836210at2759"/>
<feature type="region of interest" description="Disordered" evidence="5">
    <location>
        <begin position="323"/>
        <end position="361"/>
    </location>
</feature>
<accession>A0A9P0DF17</accession>
<keyword evidence="4 6" id="KW-0472">Membrane</keyword>
<evidence type="ECO:0000313" key="8">
    <source>
        <dbReference type="Proteomes" id="UP001153636"/>
    </source>
</evidence>
<gene>
    <name evidence="7" type="ORF">PSYICH_LOCUS14983</name>
</gene>
<feature type="transmembrane region" description="Helical" evidence="6">
    <location>
        <begin position="258"/>
        <end position="281"/>
    </location>
</feature>
<evidence type="ECO:0000313" key="7">
    <source>
        <dbReference type="EMBL" id="CAH1115182.1"/>
    </source>
</evidence>
<comment type="subcellular location">
    <subcellularLocation>
        <location evidence="1">Membrane</location>
        <topology evidence="1">Multi-pass membrane protein</topology>
    </subcellularLocation>
</comment>
<feature type="region of interest" description="Disordered" evidence="5">
    <location>
        <begin position="377"/>
        <end position="403"/>
    </location>
</feature>
<protein>
    <submittedName>
        <fullName evidence="7">Uncharacterized protein</fullName>
    </submittedName>
</protein>
<organism evidence="7 8">
    <name type="scientific">Psylliodes chrysocephalus</name>
    <dbReference type="NCBI Taxonomy" id="3402493"/>
    <lineage>
        <taxon>Eukaryota</taxon>
        <taxon>Metazoa</taxon>
        <taxon>Ecdysozoa</taxon>
        <taxon>Arthropoda</taxon>
        <taxon>Hexapoda</taxon>
        <taxon>Insecta</taxon>
        <taxon>Pterygota</taxon>
        <taxon>Neoptera</taxon>
        <taxon>Endopterygota</taxon>
        <taxon>Coleoptera</taxon>
        <taxon>Polyphaga</taxon>
        <taxon>Cucujiformia</taxon>
        <taxon>Chrysomeloidea</taxon>
        <taxon>Chrysomelidae</taxon>
        <taxon>Galerucinae</taxon>
        <taxon>Alticini</taxon>
        <taxon>Psylliodes</taxon>
    </lineage>
</organism>
<keyword evidence="8" id="KW-1185">Reference proteome</keyword>
<dbReference type="EMBL" id="OV651821">
    <property type="protein sequence ID" value="CAH1115182.1"/>
    <property type="molecule type" value="Genomic_DNA"/>
</dbReference>
<feature type="transmembrane region" description="Helical" evidence="6">
    <location>
        <begin position="56"/>
        <end position="76"/>
    </location>
</feature>
<feature type="compositionally biased region" description="Basic and acidic residues" evidence="5">
    <location>
        <begin position="340"/>
        <end position="361"/>
    </location>
</feature>
<feature type="transmembrane region" description="Helical" evidence="6">
    <location>
        <begin position="96"/>
        <end position="118"/>
    </location>
</feature>
<dbReference type="Pfam" id="PF00335">
    <property type="entry name" value="Tetraspanin"/>
    <property type="match status" value="1"/>
</dbReference>